<evidence type="ECO:0000313" key="6">
    <source>
        <dbReference type="Proteomes" id="UP000306544"/>
    </source>
</evidence>
<dbReference type="RefSeq" id="WP_138171095.1">
    <property type="nucleotide sequence ID" value="NZ_VAWA01000022.1"/>
</dbReference>
<dbReference type="GO" id="GO:0016491">
    <property type="term" value="F:oxidoreductase activity"/>
    <property type="evidence" value="ECO:0007669"/>
    <property type="project" value="UniProtKB-KW"/>
</dbReference>
<feature type="region of interest" description="Disordered" evidence="4">
    <location>
        <begin position="149"/>
        <end position="169"/>
    </location>
</feature>
<dbReference type="PANTHER" id="PTHR23023">
    <property type="entry name" value="DIMETHYLANILINE MONOOXYGENASE"/>
    <property type="match status" value="1"/>
</dbReference>
<dbReference type="OrthoDB" id="7279140at2"/>
<keyword evidence="1" id="KW-0285">Flavoprotein</keyword>
<dbReference type="PRINTS" id="PR00368">
    <property type="entry name" value="FADPNR"/>
</dbReference>
<dbReference type="Proteomes" id="UP000306544">
    <property type="component" value="Unassembled WGS sequence"/>
</dbReference>
<proteinExistence type="predicted"/>
<gene>
    <name evidence="5" type="ORF">FEF27_11810</name>
</gene>
<dbReference type="SUPFAM" id="SSF51905">
    <property type="entry name" value="FAD/NAD(P)-binding domain"/>
    <property type="match status" value="1"/>
</dbReference>
<reference evidence="5 6" key="1">
    <citation type="submission" date="2019-05" db="EMBL/GenBank/DDBJ databases">
        <title>Nesterenkonia sp. GY239, isolated from the Southern Atlantic Ocean.</title>
        <authorList>
            <person name="Zhang G."/>
        </authorList>
    </citation>
    <scope>NUCLEOTIDE SEQUENCE [LARGE SCALE GENOMIC DNA]</scope>
    <source>
        <strain evidence="5 6">GY239</strain>
    </source>
</reference>
<dbReference type="InterPro" id="IPR050346">
    <property type="entry name" value="FMO-like"/>
</dbReference>
<dbReference type="Gene3D" id="3.50.50.60">
    <property type="entry name" value="FAD/NAD(P)-binding domain"/>
    <property type="match status" value="1"/>
</dbReference>
<evidence type="ECO:0000256" key="4">
    <source>
        <dbReference type="SAM" id="MobiDB-lite"/>
    </source>
</evidence>
<accession>A0A5R9A211</accession>
<keyword evidence="3" id="KW-0560">Oxidoreductase</keyword>
<evidence type="ECO:0000313" key="5">
    <source>
        <dbReference type="EMBL" id="TLP71947.1"/>
    </source>
</evidence>
<dbReference type="InterPro" id="IPR036188">
    <property type="entry name" value="FAD/NAD-bd_sf"/>
</dbReference>
<feature type="compositionally biased region" description="Polar residues" evidence="4">
    <location>
        <begin position="150"/>
        <end position="162"/>
    </location>
</feature>
<evidence type="ECO:0000256" key="1">
    <source>
        <dbReference type="ARBA" id="ARBA00022630"/>
    </source>
</evidence>
<protein>
    <submittedName>
        <fullName evidence="5">FAD-dependent oxidoreductase</fullName>
    </submittedName>
</protein>
<sequence>MNTQQLPVAVIGAGPVGLAAASHLLEHGLEPLVLEAGDAAGAAVSQWGHIRLFSPWQYNIDSAARRLLEQSGWSSPRPTALPTGAELVESYLRPLAATPELRQRIRFGTKVIQVSRNHEGLEAGGFLLRTEGRKSPDKVTARAVIDASGTWGQPNRLGQSGQPAPGEQNPAVQERILGALPDVLGTDKERLKGQRIMVVGSGHSAINTLLSLTALQQKEPATEIWWAIGGQDPERSYGGGPADQLPQRGALGQQLRQRVDTGQINLLTAATVENLGATDQSLTVTFTDGREFTVTWLVSATGFRPHHTALAELKLDLDPVLGAPRELAPLIDPALHSCGTVPAHGADVLAHPELDLFITGMKSYGTAPTFLMATGYEQVRSIAAHLAGQDASARDLNLPQTGVCAA</sequence>
<name>A0A5R9A211_9MICC</name>
<evidence type="ECO:0000256" key="3">
    <source>
        <dbReference type="ARBA" id="ARBA00023002"/>
    </source>
</evidence>
<organism evidence="5 6">
    <name type="scientific">Nesterenkonia sphaerica</name>
    <dbReference type="NCBI Taxonomy" id="1804988"/>
    <lineage>
        <taxon>Bacteria</taxon>
        <taxon>Bacillati</taxon>
        <taxon>Actinomycetota</taxon>
        <taxon>Actinomycetes</taxon>
        <taxon>Micrococcales</taxon>
        <taxon>Micrococcaceae</taxon>
        <taxon>Nesterenkonia</taxon>
    </lineage>
</organism>
<dbReference type="AlphaFoldDB" id="A0A5R9A211"/>
<evidence type="ECO:0000256" key="2">
    <source>
        <dbReference type="ARBA" id="ARBA00022827"/>
    </source>
</evidence>
<dbReference type="Pfam" id="PF13738">
    <property type="entry name" value="Pyr_redox_3"/>
    <property type="match status" value="1"/>
</dbReference>
<comment type="caution">
    <text evidence="5">The sequence shown here is derived from an EMBL/GenBank/DDBJ whole genome shotgun (WGS) entry which is preliminary data.</text>
</comment>
<keyword evidence="6" id="KW-1185">Reference proteome</keyword>
<keyword evidence="2" id="KW-0274">FAD</keyword>
<dbReference type="EMBL" id="VAWA01000022">
    <property type="protein sequence ID" value="TLP71947.1"/>
    <property type="molecule type" value="Genomic_DNA"/>
</dbReference>